<evidence type="ECO:0000313" key="5">
    <source>
        <dbReference type="Proteomes" id="UP000288805"/>
    </source>
</evidence>
<dbReference type="EMBL" id="QGNW01001571">
    <property type="protein sequence ID" value="RVW36466.1"/>
    <property type="molecule type" value="Genomic_DNA"/>
</dbReference>
<dbReference type="GO" id="GO:0030145">
    <property type="term" value="F:manganese ion binding"/>
    <property type="evidence" value="ECO:0007669"/>
    <property type="project" value="InterPro"/>
</dbReference>
<feature type="domain" description="Mre11 DNA-binding" evidence="3">
    <location>
        <begin position="32"/>
        <end position="60"/>
    </location>
</feature>
<dbReference type="Pfam" id="PF04152">
    <property type="entry name" value="Mre11_DNA_bind"/>
    <property type="match status" value="1"/>
</dbReference>
<evidence type="ECO:0000313" key="4">
    <source>
        <dbReference type="EMBL" id="RVW36466.1"/>
    </source>
</evidence>
<feature type="region of interest" description="Disordered" evidence="1">
    <location>
        <begin position="94"/>
        <end position="115"/>
    </location>
</feature>
<gene>
    <name evidence="4" type="ORF">CK203_074805</name>
</gene>
<dbReference type="GO" id="GO:0005634">
    <property type="term" value="C:nucleus"/>
    <property type="evidence" value="ECO:0007669"/>
    <property type="project" value="InterPro"/>
</dbReference>
<comment type="caution">
    <text evidence="4">The sequence shown here is derived from an EMBL/GenBank/DDBJ whole genome shotgun (WGS) entry which is preliminary data.</text>
</comment>
<dbReference type="InterPro" id="IPR007281">
    <property type="entry name" value="Mre11_DNA-bd"/>
</dbReference>
<reference evidence="4 5" key="1">
    <citation type="journal article" date="2018" name="PLoS Genet.">
        <title>Population sequencing reveals clonal diversity and ancestral inbreeding in the grapevine cultivar Chardonnay.</title>
        <authorList>
            <person name="Roach M.J."/>
            <person name="Johnson D.L."/>
            <person name="Bohlmann J."/>
            <person name="van Vuuren H.J."/>
            <person name="Jones S.J."/>
            <person name="Pretorius I.S."/>
            <person name="Schmidt S.A."/>
            <person name="Borneman A.R."/>
        </authorList>
    </citation>
    <scope>NUCLEOTIDE SEQUENCE [LARGE SCALE GENOMIC DNA]</scope>
    <source>
        <strain evidence="5">cv. Chardonnay</strain>
        <tissue evidence="4">Leaf</tissue>
    </source>
</reference>
<dbReference type="InterPro" id="IPR038487">
    <property type="entry name" value="Mre11_capping_dom"/>
</dbReference>
<sequence length="115" mass="12884">MLLSCLNLPLTVSAFLFYLTGRLLWIYDNKSSRFGQKYVGKVANPQDILIFTKASRKGRSEVLAWILAYLLKFKPEYILEGLVGNGLIQAHLEGDPDSSQGSLLEQLKPDPEIKA</sequence>
<dbReference type="GO" id="GO:0004519">
    <property type="term" value="F:endonuclease activity"/>
    <property type="evidence" value="ECO:0007669"/>
    <property type="project" value="InterPro"/>
</dbReference>
<dbReference type="GO" id="GO:0006302">
    <property type="term" value="P:double-strand break repair"/>
    <property type="evidence" value="ECO:0007669"/>
    <property type="project" value="InterPro"/>
</dbReference>
<evidence type="ECO:0000256" key="2">
    <source>
        <dbReference type="SAM" id="Phobius"/>
    </source>
</evidence>
<protein>
    <recommendedName>
        <fullName evidence="3">Mre11 DNA-binding domain-containing protein</fullName>
    </recommendedName>
</protein>
<keyword evidence="2" id="KW-1133">Transmembrane helix</keyword>
<evidence type="ECO:0000259" key="3">
    <source>
        <dbReference type="Pfam" id="PF04152"/>
    </source>
</evidence>
<keyword evidence="2" id="KW-0472">Membrane</keyword>
<keyword evidence="2" id="KW-0812">Transmembrane</keyword>
<proteinExistence type="predicted"/>
<name>A0A438DLZ5_VITVI</name>
<dbReference type="Gene3D" id="3.30.110.110">
    <property type="entry name" value="Mre11, capping domain"/>
    <property type="match status" value="1"/>
</dbReference>
<dbReference type="Proteomes" id="UP000288805">
    <property type="component" value="Unassembled WGS sequence"/>
</dbReference>
<feature type="transmembrane region" description="Helical" evidence="2">
    <location>
        <begin position="6"/>
        <end position="27"/>
    </location>
</feature>
<evidence type="ECO:0000256" key="1">
    <source>
        <dbReference type="SAM" id="MobiDB-lite"/>
    </source>
</evidence>
<dbReference type="AlphaFoldDB" id="A0A438DLZ5"/>
<organism evidence="4 5">
    <name type="scientific">Vitis vinifera</name>
    <name type="common">Grape</name>
    <dbReference type="NCBI Taxonomy" id="29760"/>
    <lineage>
        <taxon>Eukaryota</taxon>
        <taxon>Viridiplantae</taxon>
        <taxon>Streptophyta</taxon>
        <taxon>Embryophyta</taxon>
        <taxon>Tracheophyta</taxon>
        <taxon>Spermatophyta</taxon>
        <taxon>Magnoliopsida</taxon>
        <taxon>eudicotyledons</taxon>
        <taxon>Gunneridae</taxon>
        <taxon>Pentapetalae</taxon>
        <taxon>rosids</taxon>
        <taxon>Vitales</taxon>
        <taxon>Vitaceae</taxon>
        <taxon>Viteae</taxon>
        <taxon>Vitis</taxon>
    </lineage>
</organism>
<accession>A0A438DLZ5</accession>